<evidence type="ECO:0000256" key="2">
    <source>
        <dbReference type="ARBA" id="ARBA00005404"/>
    </source>
</evidence>
<dbReference type="CDD" id="cd00207">
    <property type="entry name" value="fer2"/>
    <property type="match status" value="1"/>
</dbReference>
<dbReference type="Pfam" id="PF10588">
    <property type="entry name" value="NADH-G_4Fe-4S_3"/>
    <property type="match status" value="1"/>
</dbReference>
<protein>
    <submittedName>
        <fullName evidence="12">NADH-ubiquinone oxidoreductase 75 kDa subunit mitochondrial</fullName>
    </submittedName>
</protein>
<evidence type="ECO:0000256" key="8">
    <source>
        <dbReference type="ARBA" id="ARBA00023027"/>
    </source>
</evidence>
<dbReference type="PROSITE" id="PS00643">
    <property type="entry name" value="COMPLEX1_75K_3"/>
    <property type="match status" value="1"/>
</dbReference>
<dbReference type="InterPro" id="IPR019574">
    <property type="entry name" value="NADH_UbQ_OxRdtase_Gsu_4Fe4S-bd"/>
</dbReference>
<dbReference type="InterPro" id="IPR000283">
    <property type="entry name" value="NADH_UbQ_OxRdtase_75kDa_su_CS"/>
</dbReference>
<dbReference type="PROSITE" id="PS00642">
    <property type="entry name" value="COMPLEX1_75K_2"/>
    <property type="match status" value="1"/>
</dbReference>
<dbReference type="PROSITE" id="PS51085">
    <property type="entry name" value="2FE2S_FER_2"/>
    <property type="match status" value="1"/>
</dbReference>
<dbReference type="InterPro" id="IPR006656">
    <property type="entry name" value="Mopterin_OxRdtase"/>
</dbReference>
<dbReference type="PROSITE" id="PS51839">
    <property type="entry name" value="4FE4S_HC3"/>
    <property type="match status" value="1"/>
</dbReference>
<dbReference type="PROSITE" id="PS00641">
    <property type="entry name" value="COMPLEX1_75K_1"/>
    <property type="match status" value="1"/>
</dbReference>
<evidence type="ECO:0000256" key="5">
    <source>
        <dbReference type="ARBA" id="ARBA00022967"/>
    </source>
</evidence>
<dbReference type="SMART" id="SM00929">
    <property type="entry name" value="NADH-G_4Fe-4S_3"/>
    <property type="match status" value="1"/>
</dbReference>
<dbReference type="SUPFAM" id="SSF54862">
    <property type="entry name" value="4Fe-4S ferredoxins"/>
    <property type="match status" value="1"/>
</dbReference>
<keyword evidence="4" id="KW-0479">Metal-binding</keyword>
<comment type="cofactor">
    <cofactor evidence="1">
        <name>[4Fe-4S] cluster</name>
        <dbReference type="ChEBI" id="CHEBI:49883"/>
    </cofactor>
</comment>
<keyword evidence="5" id="KW-1278">Translocase</keyword>
<dbReference type="InterPro" id="IPR050123">
    <property type="entry name" value="Prok_molybdopt-oxidoreductase"/>
</dbReference>
<evidence type="ECO:0000256" key="9">
    <source>
        <dbReference type="ARBA" id="ARBA00034078"/>
    </source>
</evidence>
<dbReference type="Pfam" id="PF22117">
    <property type="entry name" value="Fer4_Nqo3"/>
    <property type="match status" value="1"/>
</dbReference>
<comment type="cofactor">
    <cofactor evidence="9">
        <name>[2Fe-2S] cluster</name>
        <dbReference type="ChEBI" id="CHEBI:190135"/>
    </cofactor>
</comment>
<dbReference type="Gene3D" id="3.30.70.20">
    <property type="match status" value="1"/>
</dbReference>
<dbReference type="GO" id="GO:0051539">
    <property type="term" value="F:4 iron, 4 sulfur cluster binding"/>
    <property type="evidence" value="ECO:0007669"/>
    <property type="project" value="UniProtKB-KW"/>
</dbReference>
<dbReference type="GO" id="GO:0008137">
    <property type="term" value="F:NADH dehydrogenase (ubiquinone) activity"/>
    <property type="evidence" value="ECO:0007669"/>
    <property type="project" value="InterPro"/>
</dbReference>
<dbReference type="PANTHER" id="PTHR43105">
    <property type="entry name" value="RESPIRATORY NITRATE REDUCTASE"/>
    <property type="match status" value="1"/>
</dbReference>
<keyword evidence="13" id="KW-1185">Reference proteome</keyword>
<organism evidence="12 13">
    <name type="scientific">Dissostichus eleginoides</name>
    <name type="common">Patagonian toothfish</name>
    <name type="synonym">Dissostichus amissus</name>
    <dbReference type="NCBI Taxonomy" id="100907"/>
    <lineage>
        <taxon>Eukaryota</taxon>
        <taxon>Metazoa</taxon>
        <taxon>Chordata</taxon>
        <taxon>Craniata</taxon>
        <taxon>Vertebrata</taxon>
        <taxon>Euteleostomi</taxon>
        <taxon>Actinopterygii</taxon>
        <taxon>Neopterygii</taxon>
        <taxon>Teleostei</taxon>
        <taxon>Neoteleostei</taxon>
        <taxon>Acanthomorphata</taxon>
        <taxon>Eupercaria</taxon>
        <taxon>Perciformes</taxon>
        <taxon>Notothenioidei</taxon>
        <taxon>Nototheniidae</taxon>
        <taxon>Dissostichus</taxon>
    </lineage>
</organism>
<evidence type="ECO:0000256" key="1">
    <source>
        <dbReference type="ARBA" id="ARBA00001966"/>
    </source>
</evidence>
<dbReference type="InterPro" id="IPR054351">
    <property type="entry name" value="NADH_UbQ_OxRdtase_ferredoxin"/>
</dbReference>
<dbReference type="SUPFAM" id="SSF54292">
    <property type="entry name" value="2Fe-2S ferredoxin-like"/>
    <property type="match status" value="1"/>
</dbReference>
<dbReference type="Pfam" id="PF13510">
    <property type="entry name" value="Fer2_4"/>
    <property type="match status" value="1"/>
</dbReference>
<sequence length="447" mass="48851">MLRLPVVSRSLFPATLIKGGAAATNNARPAATAPAAASNLLEVFVDGNPIMVEPGTTVLQACEKVGMQIPRFCYHERLSVAGNCRMCLVEIEKVPKPVASCAMPVMKGWNILTNSDKTRKAREGVMEFLLANHPLDCPICDQGGECDLQDQSMQFGSDRSRFTESKRAVEDKNIGPLIKTIMTRCIQCTRCVRFASEIAGVEDLGTTGRGNDLQIGTYVEKMFMSELSGNVIDICPVGALTSKPYAFTARPWETRKTESIDVLDAVDKTRFAYDGLKRQRLTQPMIKDESGQLVPATWEEVLTRAAGALQGVQGNDVAAIVGGLADAEALISLKDLLNRLNSENLCTEEVFPMAGSGSDLRSNYLLNTGIAGIEEADLLLLVGTNPRYEAPMFNARIRKSWLHNELQVALLGKKVDLSYTYDHLGESAKVLQEIASGTHRLPRSWLK</sequence>
<dbReference type="PANTHER" id="PTHR43105:SF13">
    <property type="entry name" value="NADH-UBIQUINONE OXIDOREDUCTASE 75 KDA SUBUNIT, MITOCHONDRIAL"/>
    <property type="match status" value="1"/>
</dbReference>
<comment type="similarity">
    <text evidence="2">Belongs to the complex I 75 kDa subunit family.</text>
</comment>
<dbReference type="FunFam" id="3.30.70.20:FF:000002">
    <property type="entry name" value="NADH-ubiquinone oxidoreductase 75 kDa subunit"/>
    <property type="match status" value="1"/>
</dbReference>
<dbReference type="AlphaFoldDB" id="A0AAD9CIH3"/>
<dbReference type="Gene3D" id="3.10.20.740">
    <property type="match status" value="1"/>
</dbReference>
<dbReference type="Pfam" id="PF00384">
    <property type="entry name" value="Molybdopterin"/>
    <property type="match status" value="1"/>
</dbReference>
<dbReference type="GO" id="GO:0016491">
    <property type="term" value="F:oxidoreductase activity"/>
    <property type="evidence" value="ECO:0007669"/>
    <property type="project" value="InterPro"/>
</dbReference>
<keyword evidence="3" id="KW-0004">4Fe-4S</keyword>
<dbReference type="InterPro" id="IPR001041">
    <property type="entry name" value="2Fe-2S_ferredoxin-type"/>
</dbReference>
<keyword evidence="6" id="KW-0408">Iron</keyword>
<dbReference type="GO" id="GO:0042773">
    <property type="term" value="P:ATP synthesis coupled electron transport"/>
    <property type="evidence" value="ECO:0007669"/>
    <property type="project" value="InterPro"/>
</dbReference>
<evidence type="ECO:0000313" key="13">
    <source>
        <dbReference type="Proteomes" id="UP001228049"/>
    </source>
</evidence>
<evidence type="ECO:0000256" key="6">
    <source>
        <dbReference type="ARBA" id="ARBA00023004"/>
    </source>
</evidence>
<keyword evidence="7" id="KW-0411">Iron-sulfur</keyword>
<keyword evidence="8" id="KW-0520">NAD</keyword>
<evidence type="ECO:0000259" key="11">
    <source>
        <dbReference type="PROSITE" id="PS51839"/>
    </source>
</evidence>
<evidence type="ECO:0000256" key="4">
    <source>
        <dbReference type="ARBA" id="ARBA00022723"/>
    </source>
</evidence>
<dbReference type="GO" id="GO:0046872">
    <property type="term" value="F:metal ion binding"/>
    <property type="evidence" value="ECO:0007669"/>
    <property type="project" value="UniProtKB-KW"/>
</dbReference>
<dbReference type="SUPFAM" id="SSF53706">
    <property type="entry name" value="Formate dehydrogenase/DMSO reductase, domains 1-3"/>
    <property type="match status" value="1"/>
</dbReference>
<dbReference type="Proteomes" id="UP001228049">
    <property type="component" value="Unassembled WGS sequence"/>
</dbReference>
<name>A0AAD9CIH3_DISEL</name>
<dbReference type="EMBL" id="JASDAP010000005">
    <property type="protein sequence ID" value="KAK1902428.1"/>
    <property type="molecule type" value="Genomic_DNA"/>
</dbReference>
<dbReference type="FunFam" id="3.10.20.740:FF:000001">
    <property type="entry name" value="NADH-quinone oxidoreductase subunit G"/>
    <property type="match status" value="1"/>
</dbReference>
<accession>A0AAD9CIH3</accession>
<evidence type="ECO:0000313" key="12">
    <source>
        <dbReference type="EMBL" id="KAK1902428.1"/>
    </source>
</evidence>
<reference evidence="12" key="1">
    <citation type="submission" date="2023-04" db="EMBL/GenBank/DDBJ databases">
        <title>Chromosome-level genome of Chaenocephalus aceratus.</title>
        <authorList>
            <person name="Park H."/>
        </authorList>
    </citation>
    <scope>NUCLEOTIDE SEQUENCE</scope>
    <source>
        <strain evidence="12">DE</strain>
        <tissue evidence="12">Muscle</tissue>
    </source>
</reference>
<evidence type="ECO:0000259" key="10">
    <source>
        <dbReference type="PROSITE" id="PS51085"/>
    </source>
</evidence>
<dbReference type="InterPro" id="IPR036010">
    <property type="entry name" value="2Fe-2S_ferredoxin-like_sf"/>
</dbReference>
<comment type="caution">
    <text evidence="12">The sequence shown here is derived from an EMBL/GenBank/DDBJ whole genome shotgun (WGS) entry which is preliminary data.</text>
</comment>
<evidence type="ECO:0000256" key="3">
    <source>
        <dbReference type="ARBA" id="ARBA00022485"/>
    </source>
</evidence>
<feature type="domain" description="4Fe-4S His(Cys)3-ligated-type" evidence="11">
    <location>
        <begin position="117"/>
        <end position="156"/>
    </location>
</feature>
<gene>
    <name evidence="12" type="ORF">KUDE01_005389</name>
</gene>
<proteinExistence type="inferred from homology"/>
<dbReference type="GO" id="GO:0016020">
    <property type="term" value="C:membrane"/>
    <property type="evidence" value="ECO:0007669"/>
    <property type="project" value="InterPro"/>
</dbReference>
<feature type="domain" description="2Fe-2S ferredoxin-type" evidence="10">
    <location>
        <begin position="39"/>
        <end position="117"/>
    </location>
</feature>
<evidence type="ECO:0000256" key="7">
    <source>
        <dbReference type="ARBA" id="ARBA00023014"/>
    </source>
</evidence>